<feature type="repeat" description="TPR" evidence="1">
    <location>
        <begin position="105"/>
        <end position="138"/>
    </location>
</feature>
<evidence type="ECO:0000256" key="2">
    <source>
        <dbReference type="SAM" id="SignalP"/>
    </source>
</evidence>
<dbReference type="InterPro" id="IPR019734">
    <property type="entry name" value="TPR_rpt"/>
</dbReference>
<accession>A0A2M7GBM1</accession>
<dbReference type="InterPro" id="IPR039340">
    <property type="entry name" value="Tfc4/TFIIIC-102/Sfc4"/>
</dbReference>
<dbReference type="PANTHER" id="PTHR23082:SF0">
    <property type="entry name" value="GENERAL TRANSCRIPTION FACTOR 3C POLYPEPTIDE 3"/>
    <property type="match status" value="1"/>
</dbReference>
<feature type="repeat" description="TPR" evidence="1">
    <location>
        <begin position="590"/>
        <end position="623"/>
    </location>
</feature>
<sequence>MLISKYWVFLFCYSLLIHSSTSSAQALAQDTQQHLNIHLDLARLYHQEKQNQQALWHLQEAIRLNPQAPLPWIELGQFQFEMGQPQEARKAWQNAERCLNQKPDLHLLLNLASQYRKLRDWPKAQGLYHKALSLNPQQPETLLQAGQVALDAGQKKLAARYFLRLSHLPPSTYSFKDLIWGLTQSGEIKTAETLIQKSLAQNPKQGNLWLELAQARYQQGQPSEQILPLLYQAGQNSLAFQERKSLAYLYRQTGQNPQAKRIYLELMQTSPQDCEIHLELAILESEAQALNQESDHYQMAFQACEQAAPELRRALAAELRSHGDLLKALKLAEDPKVGNAAFLFETGELLLNTQRPRLAQTAFEKALERYPGGQPELLKGLIYQGHKLDNFQMVLQAFQILKQEGAEDLLDTANWIDLSWAWNMSGTSLKAQEAMARAESTAQDQAEVYLALIYQFRQLKLPQRALPYLQALRKQAPADAELALLEATVLDEAGSKNKASEAFKNSFEKRQKLTASQLHELLFGLIKYENWSEAAQLFEDAQFKQTQEPALILKKAFVWRQLHGSDPEWQKKRAESLDLAANKLKKNQEATLWAELGYEYAILENWKNACLALETALAQTPENNHLRLDLAHFYRAGGHPLQALENYHRVLADSAQAPAEAWLGQALIYRAQGKNLAARRSLQAAQNLTPEQEATREKLSQALDDQGWMGPENQRWQVQARGLNDQIFLRGNYEAYWQAGLSLVHDWEADTTPDQEAWHWQNGAQFDYRRGQTLLDRQAFQIFSRLRRDWYQDKAHQFLEPSLDLNQVENAGTSARYLGLGLQGGSTLGEGFQLTAQGRVQLPETRDLSLGSFLNGEGNLKLAWQAWPEWNFSAQTGAQNYVFYDRFSRLQSVWKWQNSLQNNFEAGPWSYQGQWEISPIRGGELQDLLLGSRHRLNWKQSENLSFQASLEGFKYLSDLQAPQSYFSPHLGLSWRLPLAAEKPLFLNFQVRYLQFEGQAAGSYLFEAGVQNFR</sequence>
<keyword evidence="1" id="KW-0802">TPR repeat</keyword>
<feature type="signal peptide" evidence="2">
    <location>
        <begin position="1"/>
        <end position="28"/>
    </location>
</feature>
<dbReference type="SUPFAM" id="SSF48452">
    <property type="entry name" value="TPR-like"/>
    <property type="match status" value="3"/>
</dbReference>
<dbReference type="AlphaFoldDB" id="A0A2M7GBM1"/>
<dbReference type="Pfam" id="PF13176">
    <property type="entry name" value="TPR_7"/>
    <property type="match status" value="1"/>
</dbReference>
<evidence type="ECO:0000313" key="4">
    <source>
        <dbReference type="Proteomes" id="UP000231019"/>
    </source>
</evidence>
<dbReference type="Gene3D" id="1.25.40.10">
    <property type="entry name" value="Tetratricopeptide repeat domain"/>
    <property type="match status" value="4"/>
</dbReference>
<name>A0A2M7GBM1_9BACT</name>
<proteinExistence type="predicted"/>
<dbReference type="PANTHER" id="PTHR23082">
    <property type="entry name" value="TRANSCRIPTION INITIATION FACTOR IIIC TFIIIC , POLYPEPTIDE 3-RELATED"/>
    <property type="match status" value="1"/>
</dbReference>
<reference evidence="3 4" key="1">
    <citation type="submission" date="2017-09" db="EMBL/GenBank/DDBJ databases">
        <title>Depth-based differentiation of microbial function through sediment-hosted aquifers and enrichment of novel symbionts in the deep terrestrial subsurface.</title>
        <authorList>
            <person name="Probst A.J."/>
            <person name="Ladd B."/>
            <person name="Jarett J.K."/>
            <person name="Geller-Mcgrath D.E."/>
            <person name="Sieber C.M."/>
            <person name="Emerson J.B."/>
            <person name="Anantharaman K."/>
            <person name="Thomas B.C."/>
            <person name="Malmstrom R."/>
            <person name="Stieglmeier M."/>
            <person name="Klingl A."/>
            <person name="Woyke T."/>
            <person name="Ryan C.M."/>
            <person name="Banfield J.F."/>
        </authorList>
    </citation>
    <scope>NUCLEOTIDE SEQUENCE [LARGE SCALE GENOMIC DNA]</scope>
    <source>
        <strain evidence="3">CG17_big_fil_post_rev_8_21_14_2_50_48_46</strain>
    </source>
</reference>
<keyword evidence="2" id="KW-0732">Signal</keyword>
<feature type="chain" id="PRO_5014805329" evidence="2">
    <location>
        <begin position="29"/>
        <end position="1013"/>
    </location>
</feature>
<organism evidence="3 4">
    <name type="scientific">bacterium (Candidatus Blackallbacteria) CG17_big_fil_post_rev_8_21_14_2_50_48_46</name>
    <dbReference type="NCBI Taxonomy" id="2014261"/>
    <lineage>
        <taxon>Bacteria</taxon>
        <taxon>Candidatus Blackallbacteria</taxon>
    </lineage>
</organism>
<gene>
    <name evidence="3" type="ORF">COW36_01635</name>
</gene>
<feature type="repeat" description="TPR" evidence="1">
    <location>
        <begin position="35"/>
        <end position="68"/>
    </location>
</feature>
<evidence type="ECO:0000313" key="3">
    <source>
        <dbReference type="EMBL" id="PIW19567.1"/>
    </source>
</evidence>
<dbReference type="Proteomes" id="UP000231019">
    <property type="component" value="Unassembled WGS sequence"/>
</dbReference>
<dbReference type="GO" id="GO:0000127">
    <property type="term" value="C:transcription factor TFIIIC complex"/>
    <property type="evidence" value="ECO:0007669"/>
    <property type="project" value="TreeGrafter"/>
</dbReference>
<evidence type="ECO:0000256" key="1">
    <source>
        <dbReference type="PROSITE-ProRule" id="PRU00339"/>
    </source>
</evidence>
<comment type="caution">
    <text evidence="3">The sequence shown here is derived from an EMBL/GenBank/DDBJ whole genome shotgun (WGS) entry which is preliminary data.</text>
</comment>
<dbReference type="EMBL" id="PFFQ01000004">
    <property type="protein sequence ID" value="PIW19567.1"/>
    <property type="molecule type" value="Genomic_DNA"/>
</dbReference>
<dbReference type="GO" id="GO:0006383">
    <property type="term" value="P:transcription by RNA polymerase III"/>
    <property type="evidence" value="ECO:0007669"/>
    <property type="project" value="InterPro"/>
</dbReference>
<protein>
    <submittedName>
        <fullName evidence="3">Uncharacterized protein</fullName>
    </submittedName>
</protein>
<dbReference type="SMART" id="SM00028">
    <property type="entry name" value="TPR"/>
    <property type="match status" value="9"/>
</dbReference>
<dbReference type="PROSITE" id="PS50005">
    <property type="entry name" value="TPR"/>
    <property type="match status" value="3"/>
</dbReference>
<dbReference type="InterPro" id="IPR011990">
    <property type="entry name" value="TPR-like_helical_dom_sf"/>
</dbReference>